<feature type="compositionally biased region" description="Low complexity" evidence="1">
    <location>
        <begin position="14"/>
        <end position="29"/>
    </location>
</feature>
<dbReference type="HOGENOM" id="CLU_036463_0_0_1"/>
<dbReference type="AlphaFoldDB" id="A0A0C9SRJ9"/>
<dbReference type="Pfam" id="PF13374">
    <property type="entry name" value="TPR_10"/>
    <property type="match status" value="1"/>
</dbReference>
<dbReference type="EMBL" id="KN819403">
    <property type="protein sequence ID" value="KIJ10529.1"/>
    <property type="molecule type" value="Genomic_DNA"/>
</dbReference>
<gene>
    <name evidence="2" type="ORF">PAXINDRAFT_172095</name>
</gene>
<evidence type="ECO:0000313" key="2">
    <source>
        <dbReference type="EMBL" id="KIJ10529.1"/>
    </source>
</evidence>
<dbReference type="InterPro" id="IPR011990">
    <property type="entry name" value="TPR-like_helical_dom_sf"/>
</dbReference>
<feature type="region of interest" description="Disordered" evidence="1">
    <location>
        <begin position="1"/>
        <end position="34"/>
    </location>
</feature>
<keyword evidence="3" id="KW-1185">Reference proteome</keyword>
<reference evidence="3" key="2">
    <citation type="submission" date="2015-01" db="EMBL/GenBank/DDBJ databases">
        <title>Evolutionary Origins and Diversification of the Mycorrhizal Mutualists.</title>
        <authorList>
            <consortium name="DOE Joint Genome Institute"/>
            <consortium name="Mycorrhizal Genomics Consortium"/>
            <person name="Kohler A."/>
            <person name="Kuo A."/>
            <person name="Nagy L.G."/>
            <person name="Floudas D."/>
            <person name="Copeland A."/>
            <person name="Barry K.W."/>
            <person name="Cichocki N."/>
            <person name="Veneault-Fourrey C."/>
            <person name="LaButti K."/>
            <person name="Lindquist E.A."/>
            <person name="Lipzen A."/>
            <person name="Lundell T."/>
            <person name="Morin E."/>
            <person name="Murat C."/>
            <person name="Riley R."/>
            <person name="Ohm R."/>
            <person name="Sun H."/>
            <person name="Tunlid A."/>
            <person name="Henrissat B."/>
            <person name="Grigoriev I.V."/>
            <person name="Hibbett D.S."/>
            <person name="Martin F."/>
        </authorList>
    </citation>
    <scope>NUCLEOTIDE SEQUENCE [LARGE SCALE GENOMIC DNA]</scope>
    <source>
        <strain evidence="3">ATCC 200175</strain>
    </source>
</reference>
<organism evidence="2 3">
    <name type="scientific">Paxillus involutus ATCC 200175</name>
    <dbReference type="NCBI Taxonomy" id="664439"/>
    <lineage>
        <taxon>Eukaryota</taxon>
        <taxon>Fungi</taxon>
        <taxon>Dikarya</taxon>
        <taxon>Basidiomycota</taxon>
        <taxon>Agaricomycotina</taxon>
        <taxon>Agaricomycetes</taxon>
        <taxon>Agaricomycetidae</taxon>
        <taxon>Boletales</taxon>
        <taxon>Paxilineae</taxon>
        <taxon>Paxillaceae</taxon>
        <taxon>Paxillus</taxon>
    </lineage>
</organism>
<proteinExistence type="predicted"/>
<name>A0A0C9SRJ9_PAXIN</name>
<reference evidence="2 3" key="1">
    <citation type="submission" date="2014-06" db="EMBL/GenBank/DDBJ databases">
        <authorList>
            <consortium name="DOE Joint Genome Institute"/>
            <person name="Kuo A."/>
            <person name="Kohler A."/>
            <person name="Nagy L.G."/>
            <person name="Floudas D."/>
            <person name="Copeland A."/>
            <person name="Barry K.W."/>
            <person name="Cichocki N."/>
            <person name="Veneault-Fourrey C."/>
            <person name="LaButti K."/>
            <person name="Lindquist E.A."/>
            <person name="Lipzen A."/>
            <person name="Lundell T."/>
            <person name="Morin E."/>
            <person name="Murat C."/>
            <person name="Sun H."/>
            <person name="Tunlid A."/>
            <person name="Henrissat B."/>
            <person name="Grigoriev I.V."/>
            <person name="Hibbett D.S."/>
            <person name="Martin F."/>
            <person name="Nordberg H.P."/>
            <person name="Cantor M.N."/>
            <person name="Hua S.X."/>
        </authorList>
    </citation>
    <scope>NUCLEOTIDE SEQUENCE [LARGE SCALE GENOMIC DNA]</scope>
    <source>
        <strain evidence="2 3">ATCC 200175</strain>
    </source>
</reference>
<dbReference type="SUPFAM" id="SSF48452">
    <property type="entry name" value="TPR-like"/>
    <property type="match status" value="1"/>
</dbReference>
<evidence type="ECO:0000313" key="3">
    <source>
        <dbReference type="Proteomes" id="UP000053647"/>
    </source>
</evidence>
<sequence>MDSVSPTVDPQDPSPKLELPSPLTSELEFSPPPTPSLDNPWIVITRTCPFFSESLEKSDNRLAGIRAQNIFSGLKRIPVGFYVLVQFDGDQRRTQNKSIRLNDSGIEWEDEILLPPKSFDKVLFTVYASFELKPMLGNGEALYTSETRVEELVGGTYLITFAPGELGSAAPDPSLLITLGRWYSNHRAVAQSGDDSNQLDLEKSSVLVRETDSGQETLLRYHNEYRTEDLENAVQRFECAWRKCPLTHPCRAVVLVNLAKAKFISYQLDPTSANFDESIQFCREALDLRHPGHPDRPATLLQLAQTLLFRYEKQGCNEPIADEIDALMTEPQDFSEDSHERRAADLVLETLRRCRVVNSGSLAELDKLVGELKHSAMVPPDGYFDRPQRLINLSTTLWKRYEKRGELSDLERLIAMAKEALQLIPEGHPERPYWVTNSTSHLADMSERLGDTAFEAQKYDEAIVQYRQAIVLRSTLLAESNVSWRDYDMKVQRSKLRNLMERLGFRVEP</sequence>
<protein>
    <submittedName>
        <fullName evidence="2">Uncharacterized protein</fullName>
    </submittedName>
</protein>
<dbReference type="OrthoDB" id="2682992at2759"/>
<evidence type="ECO:0000256" key="1">
    <source>
        <dbReference type="SAM" id="MobiDB-lite"/>
    </source>
</evidence>
<dbReference type="Gene3D" id="1.25.40.10">
    <property type="entry name" value="Tetratricopeptide repeat domain"/>
    <property type="match status" value="1"/>
</dbReference>
<dbReference type="Proteomes" id="UP000053647">
    <property type="component" value="Unassembled WGS sequence"/>
</dbReference>
<accession>A0A0C9SRJ9</accession>